<evidence type="ECO:0000313" key="7">
    <source>
        <dbReference type="EMBL" id="PXX45410.1"/>
    </source>
</evidence>
<dbReference type="PRINTS" id="PR00371">
    <property type="entry name" value="FPNCR"/>
</dbReference>
<accession>A0A318JEK2</accession>
<dbReference type="CDD" id="cd06200">
    <property type="entry name" value="SiR_like1"/>
    <property type="match status" value="1"/>
</dbReference>
<feature type="domain" description="FAD-binding FR-type" evidence="6">
    <location>
        <begin position="231"/>
        <end position="363"/>
    </location>
</feature>
<keyword evidence="3" id="KW-0249">Electron transport</keyword>
<reference evidence="7 8" key="1">
    <citation type="submission" date="2018-05" db="EMBL/GenBank/DDBJ databases">
        <title>Genomic Encyclopedia of Type Strains, Phase IV (KMG-IV): sequencing the most valuable type-strain genomes for metagenomic binning, comparative biology and taxonomic classification.</title>
        <authorList>
            <person name="Goeker M."/>
        </authorList>
    </citation>
    <scope>NUCLEOTIDE SEQUENCE [LARGE SCALE GENOMIC DNA]</scope>
    <source>
        <strain evidence="7 8">DSM 19792</strain>
    </source>
</reference>
<dbReference type="GO" id="GO:0005829">
    <property type="term" value="C:cytosol"/>
    <property type="evidence" value="ECO:0007669"/>
    <property type="project" value="TreeGrafter"/>
</dbReference>
<dbReference type="InterPro" id="IPR039261">
    <property type="entry name" value="FNR_nucleotide-bd"/>
</dbReference>
<dbReference type="InterPro" id="IPR008254">
    <property type="entry name" value="Flavodoxin/NO_synth"/>
</dbReference>
<dbReference type="EC" id="1.6.2.4" evidence="4"/>
<dbReference type="AlphaFoldDB" id="A0A318JEK2"/>
<evidence type="ECO:0000256" key="4">
    <source>
        <dbReference type="ARBA" id="ARBA00023797"/>
    </source>
</evidence>
<dbReference type="InterPro" id="IPR001094">
    <property type="entry name" value="Flavdoxin-like"/>
</dbReference>
<dbReference type="GO" id="GO:0003958">
    <property type="term" value="F:NADPH-hemoprotein reductase activity"/>
    <property type="evidence" value="ECO:0007669"/>
    <property type="project" value="UniProtKB-EC"/>
</dbReference>
<dbReference type="InterPro" id="IPR017927">
    <property type="entry name" value="FAD-bd_FR_type"/>
</dbReference>
<dbReference type="GO" id="GO:0010181">
    <property type="term" value="F:FMN binding"/>
    <property type="evidence" value="ECO:0007669"/>
    <property type="project" value="InterPro"/>
</dbReference>
<dbReference type="PRINTS" id="PR00369">
    <property type="entry name" value="FLAVODOXIN"/>
</dbReference>
<dbReference type="Pfam" id="PF00258">
    <property type="entry name" value="Flavodoxin_1"/>
    <property type="match status" value="1"/>
</dbReference>
<dbReference type="Pfam" id="PF00175">
    <property type="entry name" value="NAD_binding_1"/>
    <property type="match status" value="1"/>
</dbReference>
<evidence type="ECO:0000259" key="6">
    <source>
        <dbReference type="PROSITE" id="PS51384"/>
    </source>
</evidence>
<name>A0A318JEK2_9BURK</name>
<keyword evidence="3" id="KW-0813">Transport</keyword>
<proteinExistence type="predicted"/>
<dbReference type="Proteomes" id="UP000247792">
    <property type="component" value="Unassembled WGS sequence"/>
</dbReference>
<dbReference type="GO" id="GO:0050660">
    <property type="term" value="F:flavin adenine dinucleotide binding"/>
    <property type="evidence" value="ECO:0007669"/>
    <property type="project" value="TreeGrafter"/>
</dbReference>
<organism evidence="7 8">
    <name type="scientific">Undibacterium pigrum</name>
    <dbReference type="NCBI Taxonomy" id="401470"/>
    <lineage>
        <taxon>Bacteria</taxon>
        <taxon>Pseudomonadati</taxon>
        <taxon>Pseudomonadota</taxon>
        <taxon>Betaproteobacteria</taxon>
        <taxon>Burkholderiales</taxon>
        <taxon>Oxalobacteraceae</taxon>
        <taxon>Undibacterium</taxon>
    </lineage>
</organism>
<dbReference type="SUPFAM" id="SSF52218">
    <property type="entry name" value="Flavoproteins"/>
    <property type="match status" value="1"/>
</dbReference>
<dbReference type="InterPro" id="IPR029039">
    <property type="entry name" value="Flavoprotein-like_sf"/>
</dbReference>
<dbReference type="InterPro" id="IPR001433">
    <property type="entry name" value="OxRdtase_FAD/NAD-bd"/>
</dbReference>
<evidence type="ECO:0000259" key="5">
    <source>
        <dbReference type="PROSITE" id="PS50902"/>
    </source>
</evidence>
<dbReference type="PROSITE" id="PS51384">
    <property type="entry name" value="FAD_FR"/>
    <property type="match status" value="1"/>
</dbReference>
<dbReference type="PANTHER" id="PTHR19384:SF17">
    <property type="entry name" value="NADPH--CYTOCHROME P450 REDUCTASE"/>
    <property type="match status" value="1"/>
</dbReference>
<evidence type="ECO:0000256" key="3">
    <source>
        <dbReference type="ARBA" id="ARBA00022982"/>
    </source>
</evidence>
<dbReference type="InterPro" id="IPR001709">
    <property type="entry name" value="Flavoprot_Pyr_Nucl_cyt_Rdtase"/>
</dbReference>
<gene>
    <name evidence="7" type="ORF">DFR42_102638</name>
</gene>
<dbReference type="SUPFAM" id="SSF52343">
    <property type="entry name" value="Ferredoxin reductase-like, C-terminal NADP-linked domain"/>
    <property type="match status" value="1"/>
</dbReference>
<dbReference type="PANTHER" id="PTHR19384">
    <property type="entry name" value="NITRIC OXIDE SYNTHASE-RELATED"/>
    <property type="match status" value="1"/>
</dbReference>
<dbReference type="EMBL" id="QJKB01000002">
    <property type="protein sequence ID" value="PXX45410.1"/>
    <property type="molecule type" value="Genomic_DNA"/>
</dbReference>
<keyword evidence="8" id="KW-1185">Reference proteome</keyword>
<dbReference type="Gene3D" id="3.40.50.360">
    <property type="match status" value="1"/>
</dbReference>
<dbReference type="SUPFAM" id="SSF63380">
    <property type="entry name" value="Riboflavin synthase domain-like"/>
    <property type="match status" value="1"/>
</dbReference>
<evidence type="ECO:0000256" key="1">
    <source>
        <dbReference type="ARBA" id="ARBA00022630"/>
    </source>
</evidence>
<dbReference type="Gene3D" id="3.40.50.80">
    <property type="entry name" value="Nucleotide-binding domain of ferredoxin-NADP reductase (FNR) module"/>
    <property type="match status" value="1"/>
</dbReference>
<keyword evidence="1" id="KW-0285">Flavoprotein</keyword>
<sequence length="502" mass="55944">MRLPSLPSLSWMNRICLALTILCLASFFLPLPAQRQWSTVLVIISYLSFCLQTLRRHQDELATQHQGFSAELEQANAQSILIAYASQTGFAEQIALKTAQHLQDAGMTVAVSSMAAIKPETLAKTSRMLFILSTTGEGDAPDNAAAFTRLVMSQKVDLSHLHFAVLALGDRHYQQFCAFAHRVDLWLKHQQAHCLFDMIEVDNGDEGALRHWQHYLGVLSGHTEMADWSKPGYQDWIMTERELLNPGSLGGPAYRIACVPAQSANGADYAWQAGDIAEVGPDYPPDKDQVNKPANNMVERPPLPHREYSISSLPADGKLELLVRQMHRPDGSLGIGSGWLTAYAEIGQTIKLRIRENRNFHTPAHDCPLILIGNGTGLAGLRAHLKARAVSGHLRNWLFFGERNEAHDFFHREEILAWQTQGAISKLNLCFSRDQAERRYVQHALQEQAAEIQSWVEHGAAILICGSLQGMAEDVHQTLSNLLGLDTLENMAEAGLYRRDVY</sequence>
<evidence type="ECO:0000313" key="8">
    <source>
        <dbReference type="Proteomes" id="UP000247792"/>
    </source>
</evidence>
<comment type="caution">
    <text evidence="7">The sequence shown here is derived from an EMBL/GenBank/DDBJ whole genome shotgun (WGS) entry which is preliminary data.</text>
</comment>
<dbReference type="PROSITE" id="PS50902">
    <property type="entry name" value="FLAVODOXIN_LIKE"/>
    <property type="match status" value="1"/>
</dbReference>
<dbReference type="InterPro" id="IPR017938">
    <property type="entry name" value="Riboflavin_synthase-like_b-brl"/>
</dbReference>
<evidence type="ECO:0000256" key="2">
    <source>
        <dbReference type="ARBA" id="ARBA00022643"/>
    </source>
</evidence>
<feature type="domain" description="Flavodoxin-like" evidence="5">
    <location>
        <begin position="80"/>
        <end position="217"/>
    </location>
</feature>
<protein>
    <recommendedName>
        <fullName evidence="4">NADPH--hemoprotein reductase</fullName>
        <ecNumber evidence="4">1.6.2.4</ecNumber>
    </recommendedName>
</protein>
<keyword evidence="2" id="KW-0288">FMN</keyword>